<gene>
    <name evidence="2" type="ORF">LCGC14_1959750</name>
</gene>
<protein>
    <submittedName>
        <fullName evidence="2">Uncharacterized protein</fullName>
    </submittedName>
</protein>
<name>A0A0F9FF65_9ZZZZ</name>
<dbReference type="AlphaFoldDB" id="A0A0F9FF65"/>
<evidence type="ECO:0000313" key="2">
    <source>
        <dbReference type="EMBL" id="KKL84938.1"/>
    </source>
</evidence>
<feature type="region of interest" description="Disordered" evidence="1">
    <location>
        <begin position="1"/>
        <end position="26"/>
    </location>
</feature>
<accession>A0A0F9FF65</accession>
<dbReference type="EMBL" id="LAZR01021550">
    <property type="protein sequence ID" value="KKL84938.1"/>
    <property type="molecule type" value="Genomic_DNA"/>
</dbReference>
<dbReference type="InterPro" id="IPR045468">
    <property type="entry name" value="DUF6496"/>
</dbReference>
<sequence>MKGKSHRKKSSGKENRGTQVKVDTVMREFREGTLKSSDGEKVTKHSQAIAIALSEAEPEKANA</sequence>
<feature type="compositionally biased region" description="Basic residues" evidence="1">
    <location>
        <begin position="1"/>
        <end position="10"/>
    </location>
</feature>
<evidence type="ECO:0000256" key="1">
    <source>
        <dbReference type="SAM" id="MobiDB-lite"/>
    </source>
</evidence>
<organism evidence="2">
    <name type="scientific">marine sediment metagenome</name>
    <dbReference type="NCBI Taxonomy" id="412755"/>
    <lineage>
        <taxon>unclassified sequences</taxon>
        <taxon>metagenomes</taxon>
        <taxon>ecological metagenomes</taxon>
    </lineage>
</organism>
<reference evidence="2" key="1">
    <citation type="journal article" date="2015" name="Nature">
        <title>Complex archaea that bridge the gap between prokaryotes and eukaryotes.</title>
        <authorList>
            <person name="Spang A."/>
            <person name="Saw J.H."/>
            <person name="Jorgensen S.L."/>
            <person name="Zaremba-Niedzwiedzka K."/>
            <person name="Martijn J."/>
            <person name="Lind A.E."/>
            <person name="van Eijk R."/>
            <person name="Schleper C."/>
            <person name="Guy L."/>
            <person name="Ettema T.J."/>
        </authorList>
    </citation>
    <scope>NUCLEOTIDE SEQUENCE</scope>
</reference>
<dbReference type="Pfam" id="PF20106">
    <property type="entry name" value="DUF6496"/>
    <property type="match status" value="1"/>
</dbReference>
<comment type="caution">
    <text evidence="2">The sequence shown here is derived from an EMBL/GenBank/DDBJ whole genome shotgun (WGS) entry which is preliminary data.</text>
</comment>
<proteinExistence type="predicted"/>